<dbReference type="EMBL" id="UAVY01000010">
    <property type="protein sequence ID" value="SQB40376.1"/>
    <property type="molecule type" value="Genomic_DNA"/>
</dbReference>
<reference evidence="2 3" key="1">
    <citation type="submission" date="2018-06" db="EMBL/GenBank/DDBJ databases">
        <authorList>
            <consortium name="Pathogen Informatics"/>
            <person name="Doyle S."/>
        </authorList>
    </citation>
    <scope>NUCLEOTIDE SEQUENCE [LARGE SCALE GENOMIC DNA]</scope>
    <source>
        <strain evidence="2 3">NCTC10786</strain>
    </source>
</reference>
<dbReference type="EC" id="1.11.1.5" evidence="2"/>
<keyword evidence="1" id="KW-0472">Membrane</keyword>
<organism evidence="2 3">
    <name type="scientific">Citrobacter koseri</name>
    <name type="common">Citrobacter diversus</name>
    <dbReference type="NCBI Taxonomy" id="545"/>
    <lineage>
        <taxon>Bacteria</taxon>
        <taxon>Pseudomonadati</taxon>
        <taxon>Pseudomonadota</taxon>
        <taxon>Gammaproteobacteria</taxon>
        <taxon>Enterobacterales</taxon>
        <taxon>Enterobacteriaceae</taxon>
        <taxon>Citrobacter</taxon>
    </lineage>
</organism>
<accession>A0A2X2WH43</accession>
<proteinExistence type="predicted"/>
<keyword evidence="1" id="KW-0812">Transmembrane</keyword>
<sequence>MKIITRLTAIAIAGIAICYLGLSGYVWYHDNQRSKEADVQASTLEDNNKILGFLREKGCDYCHTPLLNCLFIPLFPLLSS</sequence>
<keyword evidence="1" id="KW-1133">Transmembrane helix</keyword>
<keyword evidence="2" id="KW-0560">Oxidoreductase</keyword>
<name>A0A2X2WH43_CITKO</name>
<protein>
    <submittedName>
        <fullName evidence="2">Cytochrome C peroxidase</fullName>
        <ecNumber evidence="2">1.11.1.5</ecNumber>
    </submittedName>
</protein>
<dbReference type="AlphaFoldDB" id="A0A2X2WH43"/>
<feature type="transmembrane region" description="Helical" evidence="1">
    <location>
        <begin position="7"/>
        <end position="28"/>
    </location>
</feature>
<evidence type="ECO:0000313" key="3">
    <source>
        <dbReference type="Proteomes" id="UP000251584"/>
    </source>
</evidence>
<evidence type="ECO:0000313" key="2">
    <source>
        <dbReference type="EMBL" id="SQB40376.1"/>
    </source>
</evidence>
<dbReference type="GO" id="GO:0004130">
    <property type="term" value="F:cytochrome-c peroxidase activity"/>
    <property type="evidence" value="ECO:0007669"/>
    <property type="project" value="UniProtKB-EC"/>
</dbReference>
<dbReference type="Proteomes" id="UP000251584">
    <property type="component" value="Unassembled WGS sequence"/>
</dbReference>
<evidence type="ECO:0000256" key="1">
    <source>
        <dbReference type="SAM" id="Phobius"/>
    </source>
</evidence>
<gene>
    <name evidence="2" type="ORF">NCTC10786_05477</name>
</gene>
<keyword evidence="2" id="KW-0575">Peroxidase</keyword>